<sequence>MNSGLTLYSMATSYPKDDLMFVPVFDEYESLYGEIGSELPLVADNGYWKDEILEEIDERGWNAYIPNKQLATLFKKSPDEIWEFSKYNFPFSDDYSYCTCPNGHKLPRHNTKHYENGQTKTFYYTSSKICKNCPDHDECCKSADARVITHFGGDLAKEMFLKMETERGKEIYRPRFSKAESPFALSKEYLNMRQARARGVNQMDLQAKLTTIASNIIKINKYIHQNDINT</sequence>
<dbReference type="Pfam" id="PF13751">
    <property type="entry name" value="DDE_Tnp_1_6"/>
    <property type="match status" value="1"/>
</dbReference>
<dbReference type="EMBL" id="SUTF01000002">
    <property type="protein sequence ID" value="MBE6510028.1"/>
    <property type="molecule type" value="Genomic_DNA"/>
</dbReference>
<comment type="caution">
    <text evidence="2">The sequence shown here is derived from an EMBL/GenBank/DDBJ whole genome shotgun (WGS) entry which is preliminary data.</text>
</comment>
<dbReference type="PANTHER" id="PTHR33408:SF2">
    <property type="entry name" value="TRANSPOSASE DDE DOMAIN-CONTAINING PROTEIN"/>
    <property type="match status" value="1"/>
</dbReference>
<organism evidence="2 3">
    <name type="scientific">Methanobrevibacter millerae</name>
    <dbReference type="NCBI Taxonomy" id="230361"/>
    <lineage>
        <taxon>Archaea</taxon>
        <taxon>Methanobacteriati</taxon>
        <taxon>Methanobacteriota</taxon>
        <taxon>Methanomada group</taxon>
        <taxon>Methanobacteria</taxon>
        <taxon>Methanobacteriales</taxon>
        <taxon>Methanobacteriaceae</taxon>
        <taxon>Methanobrevibacter</taxon>
    </lineage>
</organism>
<gene>
    <name evidence="2" type="ORF">E7Z74_01975</name>
</gene>
<name>A0A8T3VNG5_9EURY</name>
<accession>A0A8T3VNG5</accession>
<protein>
    <recommendedName>
        <fullName evidence="1">Transposase DDE domain-containing protein</fullName>
    </recommendedName>
</protein>
<feature type="domain" description="Transposase DDE" evidence="1">
    <location>
        <begin position="99"/>
        <end position="219"/>
    </location>
</feature>
<evidence type="ECO:0000313" key="3">
    <source>
        <dbReference type="Proteomes" id="UP000713479"/>
    </source>
</evidence>
<dbReference type="PANTHER" id="PTHR33408">
    <property type="entry name" value="TRANSPOSASE"/>
    <property type="match status" value="1"/>
</dbReference>
<reference evidence="2" key="1">
    <citation type="submission" date="2019-04" db="EMBL/GenBank/DDBJ databases">
        <title>Evolution of Biomass-Degrading Anaerobic Consortia Revealed by Metagenomics.</title>
        <authorList>
            <person name="Peng X."/>
        </authorList>
    </citation>
    <scope>NUCLEOTIDE SEQUENCE</scope>
    <source>
        <strain evidence="2">SIG13</strain>
    </source>
</reference>
<evidence type="ECO:0000313" key="2">
    <source>
        <dbReference type="EMBL" id="MBE6510028.1"/>
    </source>
</evidence>
<evidence type="ECO:0000259" key="1">
    <source>
        <dbReference type="Pfam" id="PF13751"/>
    </source>
</evidence>
<dbReference type="AlphaFoldDB" id="A0A8T3VNG5"/>
<dbReference type="InterPro" id="IPR025668">
    <property type="entry name" value="Tnp_DDE_dom"/>
</dbReference>
<dbReference type="Proteomes" id="UP000713479">
    <property type="component" value="Unassembled WGS sequence"/>
</dbReference>
<proteinExistence type="predicted"/>